<dbReference type="PANTHER" id="PTHR45832:SF22">
    <property type="entry name" value="SERINE_THREONINE-PROTEIN KINASE SAMKA-RELATED"/>
    <property type="match status" value="1"/>
</dbReference>
<evidence type="ECO:0000313" key="5">
    <source>
        <dbReference type="EMBL" id="PMD38374.1"/>
    </source>
</evidence>
<accession>A0A2J6RIL7</accession>
<comment type="similarity">
    <text evidence="1">Belongs to the protein kinase superfamily. STE Ser/Thr protein kinase family. STE20 subfamily.</text>
</comment>
<dbReference type="PANTHER" id="PTHR45832">
    <property type="entry name" value="SERINE/THREONINE-PROTEIN KINASE SAMKA-RELATED-RELATED"/>
    <property type="match status" value="1"/>
</dbReference>
<dbReference type="Pfam" id="PF00069">
    <property type="entry name" value="Pkinase"/>
    <property type="match status" value="1"/>
</dbReference>
<dbReference type="PROSITE" id="PS00108">
    <property type="entry name" value="PROTEIN_KINASE_ST"/>
    <property type="match status" value="1"/>
</dbReference>
<proteinExistence type="inferred from homology"/>
<keyword evidence="6" id="KW-1185">Reference proteome</keyword>
<keyword evidence="2" id="KW-0547">Nucleotide-binding</keyword>
<dbReference type="SUPFAM" id="SSF56112">
    <property type="entry name" value="Protein kinase-like (PK-like)"/>
    <property type="match status" value="1"/>
</dbReference>
<dbReference type="InterPro" id="IPR008271">
    <property type="entry name" value="Ser/Thr_kinase_AS"/>
</dbReference>
<dbReference type="InterPro" id="IPR011009">
    <property type="entry name" value="Kinase-like_dom_sf"/>
</dbReference>
<dbReference type="InterPro" id="IPR000719">
    <property type="entry name" value="Prot_kinase_dom"/>
</dbReference>
<sequence length="313" mass="35440">MAEVFDPYPKSYSYRKCALIGTGSCSKVYRAVKVKSVIENPALLQCANEVVALKELICPESKEYYRKVFIHEARVMKTLDHENCVRFHEAIWEVGQDKAWIVMEHADCGDLTDLISHVKLREDHMATFCKEIAQGLEYLHSKNVVYRDMKSDNILLFSDGGVKIADFGFCKGDSTTFKTMIGTPYWMAPEVCKGETYSFTVDTWGLAITTMEMMEGEPPNLGEKPLEALKIIAKNGTPVLKEPAKWSRDLKAFLSICLPVSVPCRASMKEVLNHDFLKGGCSRQELRTIILEGKKIADKYRPEVTFDGFEEVH</sequence>
<dbReference type="Proteomes" id="UP000235786">
    <property type="component" value="Unassembled WGS sequence"/>
</dbReference>
<dbReference type="STRING" id="1149755.A0A2J6RIL7"/>
<gene>
    <name evidence="5" type="ORF">L207DRAFT_431234</name>
</gene>
<evidence type="ECO:0000313" key="6">
    <source>
        <dbReference type="Proteomes" id="UP000235786"/>
    </source>
</evidence>
<dbReference type="EMBL" id="KZ613948">
    <property type="protein sequence ID" value="PMD38374.1"/>
    <property type="molecule type" value="Genomic_DNA"/>
</dbReference>
<evidence type="ECO:0000256" key="1">
    <source>
        <dbReference type="ARBA" id="ARBA00008874"/>
    </source>
</evidence>
<dbReference type="SMART" id="SM00220">
    <property type="entry name" value="S_TKc"/>
    <property type="match status" value="1"/>
</dbReference>
<dbReference type="Gene3D" id="1.10.510.10">
    <property type="entry name" value="Transferase(Phosphotransferase) domain 1"/>
    <property type="match status" value="1"/>
</dbReference>
<dbReference type="InterPro" id="IPR051931">
    <property type="entry name" value="PAK3-like"/>
</dbReference>
<reference evidence="5 6" key="1">
    <citation type="submission" date="2016-04" db="EMBL/GenBank/DDBJ databases">
        <title>A degradative enzymes factory behind the ericoid mycorrhizal symbiosis.</title>
        <authorList>
            <consortium name="DOE Joint Genome Institute"/>
            <person name="Martino E."/>
            <person name="Morin E."/>
            <person name="Grelet G."/>
            <person name="Kuo A."/>
            <person name="Kohler A."/>
            <person name="Daghino S."/>
            <person name="Barry K."/>
            <person name="Choi C."/>
            <person name="Cichocki N."/>
            <person name="Clum A."/>
            <person name="Copeland A."/>
            <person name="Hainaut M."/>
            <person name="Haridas S."/>
            <person name="Labutti K."/>
            <person name="Lindquist E."/>
            <person name="Lipzen A."/>
            <person name="Khouja H.-R."/>
            <person name="Murat C."/>
            <person name="Ohm R."/>
            <person name="Olson A."/>
            <person name="Spatafora J."/>
            <person name="Veneault-Fourrey C."/>
            <person name="Henrissat B."/>
            <person name="Grigoriev I."/>
            <person name="Martin F."/>
            <person name="Perotto S."/>
        </authorList>
    </citation>
    <scope>NUCLEOTIDE SEQUENCE [LARGE SCALE GENOMIC DNA]</scope>
    <source>
        <strain evidence="5 6">F</strain>
    </source>
</reference>
<dbReference type="PROSITE" id="PS50011">
    <property type="entry name" value="PROTEIN_KINASE_DOM"/>
    <property type="match status" value="1"/>
</dbReference>
<name>A0A2J6RIL7_HYAVF</name>
<evidence type="ECO:0000259" key="4">
    <source>
        <dbReference type="PROSITE" id="PS50011"/>
    </source>
</evidence>
<dbReference type="AlphaFoldDB" id="A0A2J6RIL7"/>
<evidence type="ECO:0000256" key="2">
    <source>
        <dbReference type="ARBA" id="ARBA00022741"/>
    </source>
</evidence>
<keyword evidence="5" id="KW-0418">Kinase</keyword>
<dbReference type="GO" id="GO:0004672">
    <property type="term" value="F:protein kinase activity"/>
    <property type="evidence" value="ECO:0007669"/>
    <property type="project" value="InterPro"/>
</dbReference>
<keyword evidence="3" id="KW-0067">ATP-binding</keyword>
<dbReference type="GO" id="GO:0005524">
    <property type="term" value="F:ATP binding"/>
    <property type="evidence" value="ECO:0007669"/>
    <property type="project" value="UniProtKB-KW"/>
</dbReference>
<evidence type="ECO:0000256" key="3">
    <source>
        <dbReference type="ARBA" id="ARBA00022840"/>
    </source>
</evidence>
<feature type="domain" description="Protein kinase" evidence="4">
    <location>
        <begin position="14"/>
        <end position="277"/>
    </location>
</feature>
<protein>
    <submittedName>
        <fullName evidence="5">Pkinase-domain-containing protein</fullName>
    </submittedName>
</protein>
<keyword evidence="5" id="KW-0808">Transferase</keyword>
<organism evidence="5 6">
    <name type="scientific">Hyaloscypha variabilis (strain UAMH 11265 / GT02V1 / F)</name>
    <name type="common">Meliniomyces variabilis</name>
    <dbReference type="NCBI Taxonomy" id="1149755"/>
    <lineage>
        <taxon>Eukaryota</taxon>
        <taxon>Fungi</taxon>
        <taxon>Dikarya</taxon>
        <taxon>Ascomycota</taxon>
        <taxon>Pezizomycotina</taxon>
        <taxon>Leotiomycetes</taxon>
        <taxon>Helotiales</taxon>
        <taxon>Hyaloscyphaceae</taxon>
        <taxon>Hyaloscypha</taxon>
        <taxon>Hyaloscypha variabilis</taxon>
    </lineage>
</organism>
<dbReference type="OrthoDB" id="248923at2759"/>